<proteinExistence type="predicted"/>
<protein>
    <submittedName>
        <fullName evidence="1">Uncharacterized protein</fullName>
    </submittedName>
</protein>
<sequence>MRPLEPLGRANRMLPDCELALVGGNGSLLEAAEATLAVSVDPGVEEVAAGGEVVATVACDVTAAGDV</sequence>
<organism evidence="1 2">
    <name type="scientific">Planctopirus hydrillae</name>
    <dbReference type="NCBI Taxonomy" id="1841610"/>
    <lineage>
        <taxon>Bacteria</taxon>
        <taxon>Pseudomonadati</taxon>
        <taxon>Planctomycetota</taxon>
        <taxon>Planctomycetia</taxon>
        <taxon>Planctomycetales</taxon>
        <taxon>Planctomycetaceae</taxon>
        <taxon>Planctopirus</taxon>
    </lineage>
</organism>
<reference evidence="1 2" key="1">
    <citation type="submission" date="2016-05" db="EMBL/GenBank/DDBJ databases">
        <title>Genomic and physiological characterization of Planctopirus sp. isolated from fresh water lake.</title>
        <authorList>
            <person name="Subhash Y."/>
            <person name="Ramana C."/>
        </authorList>
    </citation>
    <scope>NUCLEOTIDE SEQUENCE [LARGE SCALE GENOMIC DNA]</scope>
    <source>
        <strain evidence="1 2">JC280</strain>
    </source>
</reference>
<gene>
    <name evidence="1" type="ORF">A6X21_23315</name>
</gene>
<comment type="caution">
    <text evidence="1">The sequence shown here is derived from an EMBL/GenBank/DDBJ whole genome shotgun (WGS) entry which is preliminary data.</text>
</comment>
<dbReference type="AlphaFoldDB" id="A0A1C3ECS1"/>
<dbReference type="EMBL" id="LYDR01000095">
    <property type="protein sequence ID" value="ODA30984.1"/>
    <property type="molecule type" value="Genomic_DNA"/>
</dbReference>
<dbReference type="STRING" id="1841610.A6X21_23315"/>
<evidence type="ECO:0000313" key="1">
    <source>
        <dbReference type="EMBL" id="ODA30984.1"/>
    </source>
</evidence>
<accession>A0A1C3ECS1</accession>
<keyword evidence="2" id="KW-1185">Reference proteome</keyword>
<evidence type="ECO:0000313" key="2">
    <source>
        <dbReference type="Proteomes" id="UP000094828"/>
    </source>
</evidence>
<name>A0A1C3ECS1_9PLAN</name>
<dbReference type="Proteomes" id="UP000094828">
    <property type="component" value="Unassembled WGS sequence"/>
</dbReference>